<proteinExistence type="predicted"/>
<dbReference type="GO" id="GO:0000270">
    <property type="term" value="P:peptidoglycan metabolic process"/>
    <property type="evidence" value="ECO:0007669"/>
    <property type="project" value="TreeGrafter"/>
</dbReference>
<reference evidence="3" key="1">
    <citation type="submission" date="2020-01" db="EMBL/GenBank/DDBJ databases">
        <authorList>
            <person name="Rat A."/>
        </authorList>
    </citation>
    <scope>NUCLEOTIDE SEQUENCE</scope>
    <source>
        <strain evidence="3">LMG 31231</strain>
    </source>
</reference>
<accession>A0A9X9WY77</accession>
<dbReference type="PANTHER" id="PTHR30336:SF4">
    <property type="entry name" value="ENVELOPE BIOGENESIS FACTOR ELYC"/>
    <property type="match status" value="1"/>
</dbReference>
<dbReference type="InterPro" id="IPR051599">
    <property type="entry name" value="Cell_Envelope_Assoc"/>
</dbReference>
<dbReference type="EMBL" id="JAAEDM010000032">
    <property type="protein sequence ID" value="MBR0672106.1"/>
    <property type="molecule type" value="Genomic_DNA"/>
</dbReference>
<evidence type="ECO:0000313" key="3">
    <source>
        <dbReference type="EMBL" id="MBR0672106.1"/>
    </source>
</evidence>
<dbReference type="InterPro" id="IPR003848">
    <property type="entry name" value="DUF218"/>
</dbReference>
<dbReference type="GO" id="GO:0005886">
    <property type="term" value="C:plasma membrane"/>
    <property type="evidence" value="ECO:0007669"/>
    <property type="project" value="TreeGrafter"/>
</dbReference>
<keyword evidence="4" id="KW-1185">Reference proteome</keyword>
<organism evidence="3 4">
    <name type="scientific">Neoroseomonas soli</name>
    <dbReference type="NCBI Taxonomy" id="1081025"/>
    <lineage>
        <taxon>Bacteria</taxon>
        <taxon>Pseudomonadati</taxon>
        <taxon>Pseudomonadota</taxon>
        <taxon>Alphaproteobacteria</taxon>
        <taxon>Acetobacterales</taxon>
        <taxon>Acetobacteraceae</taxon>
        <taxon>Neoroseomonas</taxon>
    </lineage>
</organism>
<sequence length="219" mass="23378">MTEREPPFLGPEGAITLAAAATVAVLTGGLAPLAATLAVLRTARRAGMAPEAPPGRILVLGHRLRGSVPSPVFAVRLRRALVLARSCPRADLVVLGGRSAPGAPSEAEAGRDWLVAHGLDPVRIGMETHSRHTLENLRNHRTTGPASGPEALVTSRLHLHRTLLMARGLGLAVAPVAAEDAFRPDLPALLTEGLMVHWYVTGRLLARLLRRRRWLARIA</sequence>
<feature type="transmembrane region" description="Helical" evidence="1">
    <location>
        <begin position="15"/>
        <end position="40"/>
    </location>
</feature>
<dbReference type="AlphaFoldDB" id="A0A9X9WY77"/>
<keyword evidence="1" id="KW-1133">Transmembrane helix</keyword>
<evidence type="ECO:0000259" key="2">
    <source>
        <dbReference type="Pfam" id="PF02698"/>
    </source>
</evidence>
<gene>
    <name evidence="3" type="ORF">GXW76_13070</name>
</gene>
<evidence type="ECO:0000256" key="1">
    <source>
        <dbReference type="SAM" id="Phobius"/>
    </source>
</evidence>
<dbReference type="Proteomes" id="UP001138751">
    <property type="component" value="Unassembled WGS sequence"/>
</dbReference>
<name>A0A9X9WY77_9PROT</name>
<comment type="caution">
    <text evidence="3">The sequence shown here is derived from an EMBL/GenBank/DDBJ whole genome shotgun (WGS) entry which is preliminary data.</text>
</comment>
<reference evidence="3" key="2">
    <citation type="journal article" date="2021" name="Syst. Appl. Microbiol.">
        <title>Roseomonas hellenica sp. nov., isolated from roots of wild-growing Alkanna tinctoria.</title>
        <authorList>
            <person name="Rat A."/>
            <person name="Naranjo H.D."/>
            <person name="Lebbe L."/>
            <person name="Cnockaert M."/>
            <person name="Krigas N."/>
            <person name="Grigoriadou K."/>
            <person name="Maloupa E."/>
            <person name="Willems A."/>
        </authorList>
    </citation>
    <scope>NUCLEOTIDE SEQUENCE</scope>
    <source>
        <strain evidence="3">LMG 31231</strain>
    </source>
</reference>
<dbReference type="GO" id="GO:0043164">
    <property type="term" value="P:Gram-negative-bacterium-type cell wall biogenesis"/>
    <property type="evidence" value="ECO:0007669"/>
    <property type="project" value="TreeGrafter"/>
</dbReference>
<feature type="domain" description="DUF218" evidence="2">
    <location>
        <begin position="57"/>
        <end position="189"/>
    </location>
</feature>
<keyword evidence="1" id="KW-0472">Membrane</keyword>
<evidence type="ECO:0000313" key="4">
    <source>
        <dbReference type="Proteomes" id="UP001138751"/>
    </source>
</evidence>
<keyword evidence="1" id="KW-0812">Transmembrane</keyword>
<dbReference type="Pfam" id="PF02698">
    <property type="entry name" value="DUF218"/>
    <property type="match status" value="1"/>
</dbReference>
<dbReference type="PANTHER" id="PTHR30336">
    <property type="entry name" value="INNER MEMBRANE PROTEIN, PROBABLE PERMEASE"/>
    <property type="match status" value="1"/>
</dbReference>
<dbReference type="CDD" id="cd06259">
    <property type="entry name" value="YdcF-like"/>
    <property type="match status" value="1"/>
</dbReference>
<dbReference type="RefSeq" id="WP_211862498.1">
    <property type="nucleotide sequence ID" value="NZ_JAAEDM010000032.1"/>
</dbReference>
<protein>
    <submittedName>
        <fullName evidence="3">YdcF family protein</fullName>
    </submittedName>
</protein>